<keyword evidence="1" id="KW-0472">Membrane</keyword>
<name>A0A951U7C2_9CYAN</name>
<dbReference type="EMBL" id="JAHHHV010000076">
    <property type="protein sequence ID" value="MBW4467357.1"/>
    <property type="molecule type" value="Genomic_DNA"/>
</dbReference>
<accession>A0A951U7C2</accession>
<dbReference type="Proteomes" id="UP000707356">
    <property type="component" value="Unassembled WGS sequence"/>
</dbReference>
<keyword evidence="1" id="KW-0812">Transmembrane</keyword>
<protein>
    <submittedName>
        <fullName evidence="2">Uncharacterized protein</fullName>
    </submittedName>
</protein>
<organism evidence="2 3">
    <name type="scientific">Pegethrix bostrychoides GSE-TBD4-15B</name>
    <dbReference type="NCBI Taxonomy" id="2839662"/>
    <lineage>
        <taxon>Bacteria</taxon>
        <taxon>Bacillati</taxon>
        <taxon>Cyanobacteriota</taxon>
        <taxon>Cyanophyceae</taxon>
        <taxon>Oculatellales</taxon>
        <taxon>Oculatellaceae</taxon>
        <taxon>Pegethrix</taxon>
    </lineage>
</organism>
<proteinExistence type="predicted"/>
<dbReference type="AlphaFoldDB" id="A0A951U7C2"/>
<keyword evidence="1" id="KW-1133">Transmembrane helix</keyword>
<sequence>MTAKTVFGSILAGLSLLIAVRAQNPTVQATASVVGAGLMGYSTTTLLLTRSRQQKNRVADAEAYLEFLRQINRERLAETPTVPAACQGCCHYHGQTYGGNLLVCAMHPHGVETDSCPDWQVLP</sequence>
<evidence type="ECO:0000313" key="2">
    <source>
        <dbReference type="EMBL" id="MBW4467357.1"/>
    </source>
</evidence>
<reference evidence="2" key="2">
    <citation type="journal article" date="2022" name="Microbiol. Resour. Announc.">
        <title>Metagenome Sequencing to Explore Phylogenomics of Terrestrial Cyanobacteria.</title>
        <authorList>
            <person name="Ward R.D."/>
            <person name="Stajich J.E."/>
            <person name="Johansen J.R."/>
            <person name="Huntemann M."/>
            <person name="Clum A."/>
            <person name="Foster B."/>
            <person name="Foster B."/>
            <person name="Roux S."/>
            <person name="Palaniappan K."/>
            <person name="Varghese N."/>
            <person name="Mukherjee S."/>
            <person name="Reddy T.B.K."/>
            <person name="Daum C."/>
            <person name="Copeland A."/>
            <person name="Chen I.A."/>
            <person name="Ivanova N.N."/>
            <person name="Kyrpides N.C."/>
            <person name="Shapiro N."/>
            <person name="Eloe-Fadrosh E.A."/>
            <person name="Pietrasiak N."/>
        </authorList>
    </citation>
    <scope>NUCLEOTIDE SEQUENCE</scope>
    <source>
        <strain evidence="2">GSE-TBD4-15B</strain>
    </source>
</reference>
<gene>
    <name evidence="2" type="ORF">KME07_18175</name>
</gene>
<comment type="caution">
    <text evidence="2">The sequence shown here is derived from an EMBL/GenBank/DDBJ whole genome shotgun (WGS) entry which is preliminary data.</text>
</comment>
<evidence type="ECO:0000256" key="1">
    <source>
        <dbReference type="SAM" id="Phobius"/>
    </source>
</evidence>
<evidence type="ECO:0000313" key="3">
    <source>
        <dbReference type="Proteomes" id="UP000707356"/>
    </source>
</evidence>
<reference evidence="2" key="1">
    <citation type="submission" date="2021-05" db="EMBL/GenBank/DDBJ databases">
        <authorList>
            <person name="Pietrasiak N."/>
            <person name="Ward R."/>
            <person name="Stajich J.E."/>
            <person name="Kurbessoian T."/>
        </authorList>
    </citation>
    <scope>NUCLEOTIDE SEQUENCE</scope>
    <source>
        <strain evidence="2">GSE-TBD4-15B</strain>
    </source>
</reference>
<feature type="transmembrane region" description="Helical" evidence="1">
    <location>
        <begin position="32"/>
        <end position="49"/>
    </location>
</feature>